<dbReference type="EMBL" id="DF238783">
    <property type="protein sequence ID" value="GAC94276.1"/>
    <property type="molecule type" value="Genomic_DNA"/>
</dbReference>
<evidence type="ECO:0000313" key="1">
    <source>
        <dbReference type="EMBL" id="GAC94276.1"/>
    </source>
</evidence>
<dbReference type="Proteomes" id="UP000014071">
    <property type="component" value="Unassembled WGS sequence"/>
</dbReference>
<reference evidence="2" key="1">
    <citation type="journal article" date="2013" name="Genome Announc.">
        <title>Draft genome sequence of the basidiomycetous yeast-like fungus Pseudozyma hubeiensis SY62, which produces an abundant amount of the biosurfactant mannosylerythritol lipids.</title>
        <authorList>
            <person name="Konishi M."/>
            <person name="Hatada Y."/>
            <person name="Horiuchi J."/>
        </authorList>
    </citation>
    <scope>NUCLEOTIDE SEQUENCE [LARGE SCALE GENOMIC DNA]</scope>
    <source>
        <strain evidence="2">SY62</strain>
    </source>
</reference>
<name>R9NZP5_PSEHS</name>
<keyword evidence="2" id="KW-1185">Reference proteome</keyword>
<dbReference type="HOGENOM" id="CLU_2016260_0_0_1"/>
<dbReference type="AlphaFoldDB" id="R9NZP5"/>
<accession>R9NZP5</accession>
<sequence length="123" mass="14081">MFSPPQLRCSHCSYEYNAVYWCPLWAAGTVIVTRQWSPMALPLRIESIRMSGYARLNHDEACRVFVSHKRKWCESLDHPTSKRKASIHPLSEENTSRKAIIAHAGSASKCFLLFVSCQKKVIK</sequence>
<dbReference type="RefSeq" id="XP_012187863.1">
    <property type="nucleotide sequence ID" value="XM_012332473.1"/>
</dbReference>
<proteinExistence type="predicted"/>
<protein>
    <submittedName>
        <fullName evidence="1">Potential glucose sensor</fullName>
    </submittedName>
</protein>
<evidence type="ECO:0000313" key="2">
    <source>
        <dbReference type="Proteomes" id="UP000014071"/>
    </source>
</evidence>
<dbReference type="GeneID" id="24107142"/>
<gene>
    <name evidence="1" type="ORF">PHSY_001847</name>
</gene>
<organism evidence="1 2">
    <name type="scientific">Pseudozyma hubeiensis (strain SY62)</name>
    <name type="common">Yeast</name>
    <dbReference type="NCBI Taxonomy" id="1305764"/>
    <lineage>
        <taxon>Eukaryota</taxon>
        <taxon>Fungi</taxon>
        <taxon>Dikarya</taxon>
        <taxon>Basidiomycota</taxon>
        <taxon>Ustilaginomycotina</taxon>
        <taxon>Ustilaginomycetes</taxon>
        <taxon>Ustilaginales</taxon>
        <taxon>Ustilaginaceae</taxon>
        <taxon>Pseudozyma</taxon>
    </lineage>
</organism>